<comment type="caution">
    <text evidence="2">The sequence shown here is derived from an EMBL/GenBank/DDBJ whole genome shotgun (WGS) entry which is preliminary data.</text>
</comment>
<sequence>MANASSRQKVNIANGKNAPATAAVFVFANTHVKPTSAKTTAAETQASNATATTPRHEVALAGKPAASKNEIACHCLPVRLGQLLLDAYLKYVR</sequence>
<evidence type="ECO:0000313" key="3">
    <source>
        <dbReference type="Proteomes" id="UP000460718"/>
    </source>
</evidence>
<evidence type="ECO:0000313" key="2">
    <source>
        <dbReference type="EMBL" id="KAE8986840.1"/>
    </source>
</evidence>
<proteinExistence type="predicted"/>
<dbReference type="AlphaFoldDB" id="A0A6A3IXF1"/>
<feature type="compositionally biased region" description="Polar residues" evidence="1">
    <location>
        <begin position="35"/>
        <end position="53"/>
    </location>
</feature>
<reference evidence="2 3" key="1">
    <citation type="submission" date="2018-09" db="EMBL/GenBank/DDBJ databases">
        <title>Genomic investigation of the strawberry pathogen Phytophthora fragariae indicates pathogenicity is determined by transcriptional variation in three key races.</title>
        <authorList>
            <person name="Adams T.M."/>
            <person name="Armitage A.D."/>
            <person name="Sobczyk M.K."/>
            <person name="Bates H.J."/>
            <person name="Dunwell J.M."/>
            <person name="Nellist C.F."/>
            <person name="Harrison R.J."/>
        </authorList>
    </citation>
    <scope>NUCLEOTIDE SEQUENCE [LARGE SCALE GENOMIC DNA]</scope>
    <source>
        <strain evidence="2 3">SCRP245</strain>
    </source>
</reference>
<evidence type="ECO:0000256" key="1">
    <source>
        <dbReference type="SAM" id="MobiDB-lite"/>
    </source>
</evidence>
<organism evidence="2 3">
    <name type="scientific">Phytophthora fragariae</name>
    <dbReference type="NCBI Taxonomy" id="53985"/>
    <lineage>
        <taxon>Eukaryota</taxon>
        <taxon>Sar</taxon>
        <taxon>Stramenopiles</taxon>
        <taxon>Oomycota</taxon>
        <taxon>Peronosporomycetes</taxon>
        <taxon>Peronosporales</taxon>
        <taxon>Peronosporaceae</taxon>
        <taxon>Phytophthora</taxon>
    </lineage>
</organism>
<dbReference type="EMBL" id="QXFW01001711">
    <property type="protein sequence ID" value="KAE8986840.1"/>
    <property type="molecule type" value="Genomic_DNA"/>
</dbReference>
<dbReference type="Proteomes" id="UP000460718">
    <property type="component" value="Unassembled WGS sequence"/>
</dbReference>
<feature type="region of interest" description="Disordered" evidence="1">
    <location>
        <begin position="35"/>
        <end position="55"/>
    </location>
</feature>
<gene>
    <name evidence="2" type="ORF">PF011_g19825</name>
</gene>
<name>A0A6A3IXF1_9STRA</name>
<accession>A0A6A3IXF1</accession>
<protein>
    <submittedName>
        <fullName evidence="2">Uncharacterized protein</fullName>
    </submittedName>
</protein>